<dbReference type="Gene3D" id="3.40.1110.10">
    <property type="entry name" value="Calcium-transporting ATPase, cytoplasmic domain N"/>
    <property type="match status" value="1"/>
</dbReference>
<feature type="transmembrane region" description="Helical" evidence="6">
    <location>
        <begin position="161"/>
        <end position="179"/>
    </location>
</feature>
<dbReference type="Gene3D" id="3.40.50.1000">
    <property type="entry name" value="HAD superfamily/HAD-like"/>
    <property type="match status" value="1"/>
</dbReference>
<evidence type="ECO:0000313" key="9">
    <source>
        <dbReference type="Proteomes" id="UP000319771"/>
    </source>
</evidence>
<keyword evidence="6" id="KW-0067">ATP-binding</keyword>
<dbReference type="PRINTS" id="PR00119">
    <property type="entry name" value="CATATPASE"/>
</dbReference>
<evidence type="ECO:0000256" key="1">
    <source>
        <dbReference type="ARBA" id="ARBA00004370"/>
    </source>
</evidence>
<evidence type="ECO:0000256" key="2">
    <source>
        <dbReference type="ARBA" id="ARBA00006024"/>
    </source>
</evidence>
<dbReference type="GO" id="GO:0046872">
    <property type="term" value="F:metal ion binding"/>
    <property type="evidence" value="ECO:0007669"/>
    <property type="project" value="UniProtKB-KW"/>
</dbReference>
<comment type="similarity">
    <text evidence="2 6">Belongs to the cation transport ATPase (P-type) (TC 3.A.3) family. Type IB subfamily.</text>
</comment>
<comment type="subcellular location">
    <subcellularLocation>
        <location evidence="6">Cell membrane</location>
    </subcellularLocation>
    <subcellularLocation>
        <location evidence="1">Membrane</location>
    </subcellularLocation>
</comment>
<dbReference type="InterPro" id="IPR027256">
    <property type="entry name" value="P-typ_ATPase_IB"/>
</dbReference>
<dbReference type="GO" id="GO:0019829">
    <property type="term" value="F:ATPase-coupled monoatomic cation transmembrane transporter activity"/>
    <property type="evidence" value="ECO:0007669"/>
    <property type="project" value="InterPro"/>
</dbReference>
<name>A0A538UDM7_UNCEI</name>
<dbReference type="InterPro" id="IPR051014">
    <property type="entry name" value="Cation_Transport_ATPase_IB"/>
</dbReference>
<feature type="transmembrane region" description="Helical" evidence="6">
    <location>
        <begin position="191"/>
        <end position="209"/>
    </location>
</feature>
<keyword evidence="8" id="KW-0378">Hydrolase</keyword>
<dbReference type="GO" id="GO:0016887">
    <property type="term" value="F:ATP hydrolysis activity"/>
    <property type="evidence" value="ECO:0007669"/>
    <property type="project" value="InterPro"/>
</dbReference>
<dbReference type="EC" id="3.6.3.3" evidence="8"/>
<evidence type="ECO:0000256" key="6">
    <source>
        <dbReference type="RuleBase" id="RU362081"/>
    </source>
</evidence>
<keyword evidence="5 6" id="KW-0472">Membrane</keyword>
<dbReference type="InterPro" id="IPR059000">
    <property type="entry name" value="ATPase_P-type_domA"/>
</dbReference>
<feature type="non-terminal residue" evidence="8">
    <location>
        <position position="559"/>
    </location>
</feature>
<protein>
    <submittedName>
        <fullName evidence="8">Cadmium-translocating P-type ATPase</fullName>
        <ecNumber evidence="8">3.6.3.3</ecNumber>
    </submittedName>
</protein>
<sequence>MSAPAGRPEAPVADAHLPVAAEEPGCLVVLSDRLRESPGVVAIEANFHDNTLTVRYRPALVAPDGLNALADEVGAMFAQRVTTCQQREAQGTCGACDLRLGRLSRPEDREFTVTAEPRRVGLSRRDIPADTAELIRPLTRSKPWGATLSMAEMEHLARGRAMAVLTGLCLGLLILGMVLERAHAPVAWPHAAYLVSALAGGWFALRSTAKALARSRFDVNLLMILAAIGAGAIGYIFEAAVLMFLFSLSNTLEVYTMGRTRRALHALLKLRPARALVRRDGQEIEVEAEAVRVGERVIVKPGEAVPVDGVVAVGASLVDQSSLTGESVPVPKSPGDRVFAGTLNQQGAIEVATSRAAGDTTLARIVALVEEAQEQKSRTEELAQWVGRYYTVAVMVGALLMIVVPPFVMGRDFATSFYRAMVLLVVASPCALVIATPATILSAIANAARHGILFKGGRFIEALGRVRAVAFDKTGTLTRGRFEVTDIVALDGGSEDQVLAWAASAEKRSQHPLAQAVVRAAEARGIAITPAEHLTSHLGKGLVAHVNGAQIEVGTPDLF</sequence>
<evidence type="ECO:0000313" key="8">
    <source>
        <dbReference type="EMBL" id="TMQ74004.1"/>
    </source>
</evidence>
<dbReference type="PANTHER" id="PTHR48085:SF5">
    <property type="entry name" value="CADMIUM_ZINC-TRANSPORTING ATPASE HMA4-RELATED"/>
    <property type="match status" value="1"/>
</dbReference>
<evidence type="ECO:0000256" key="3">
    <source>
        <dbReference type="ARBA" id="ARBA00022692"/>
    </source>
</evidence>
<organism evidence="8 9">
    <name type="scientific">Eiseniibacteriota bacterium</name>
    <dbReference type="NCBI Taxonomy" id="2212470"/>
    <lineage>
        <taxon>Bacteria</taxon>
        <taxon>Candidatus Eiseniibacteriota</taxon>
    </lineage>
</organism>
<dbReference type="AlphaFoldDB" id="A0A538UDM7"/>
<evidence type="ECO:0000256" key="5">
    <source>
        <dbReference type="ARBA" id="ARBA00023136"/>
    </source>
</evidence>
<dbReference type="InterPro" id="IPR023299">
    <property type="entry name" value="ATPase_P-typ_cyto_dom_N"/>
</dbReference>
<keyword evidence="4 6" id="KW-1133">Transmembrane helix</keyword>
<proteinExistence type="inferred from homology"/>
<evidence type="ECO:0000259" key="7">
    <source>
        <dbReference type="Pfam" id="PF00122"/>
    </source>
</evidence>
<dbReference type="Pfam" id="PF00122">
    <property type="entry name" value="E1-E2_ATPase"/>
    <property type="match status" value="1"/>
</dbReference>
<comment type="caution">
    <text evidence="8">The sequence shown here is derived from an EMBL/GenBank/DDBJ whole genome shotgun (WGS) entry which is preliminary data.</text>
</comment>
<dbReference type="InterPro" id="IPR023214">
    <property type="entry name" value="HAD_sf"/>
</dbReference>
<feature type="transmembrane region" description="Helical" evidence="6">
    <location>
        <begin position="420"/>
        <end position="445"/>
    </location>
</feature>
<dbReference type="InterPro" id="IPR008250">
    <property type="entry name" value="ATPase_P-typ_transduc_dom_A_sf"/>
</dbReference>
<feature type="transmembrane region" description="Helical" evidence="6">
    <location>
        <begin position="221"/>
        <end position="246"/>
    </location>
</feature>
<feature type="domain" description="P-type ATPase A" evidence="7">
    <location>
        <begin position="270"/>
        <end position="370"/>
    </location>
</feature>
<feature type="transmembrane region" description="Helical" evidence="6">
    <location>
        <begin position="389"/>
        <end position="408"/>
    </location>
</feature>
<keyword evidence="6" id="KW-0479">Metal-binding</keyword>
<dbReference type="NCBIfam" id="TIGR01525">
    <property type="entry name" value="ATPase-IB_hvy"/>
    <property type="match status" value="1"/>
</dbReference>
<dbReference type="GO" id="GO:0005886">
    <property type="term" value="C:plasma membrane"/>
    <property type="evidence" value="ECO:0007669"/>
    <property type="project" value="UniProtKB-SubCell"/>
</dbReference>
<reference evidence="8 9" key="1">
    <citation type="journal article" date="2019" name="Nat. Microbiol.">
        <title>Mediterranean grassland soil C-N compound turnover is dependent on rainfall and depth, and is mediated by genomically divergent microorganisms.</title>
        <authorList>
            <person name="Diamond S."/>
            <person name="Andeer P.F."/>
            <person name="Li Z."/>
            <person name="Crits-Christoph A."/>
            <person name="Burstein D."/>
            <person name="Anantharaman K."/>
            <person name="Lane K.R."/>
            <person name="Thomas B.C."/>
            <person name="Pan C."/>
            <person name="Northen T.R."/>
            <person name="Banfield J.F."/>
        </authorList>
    </citation>
    <scope>NUCLEOTIDE SEQUENCE [LARGE SCALE GENOMIC DNA]</scope>
    <source>
        <strain evidence="8">WS_11</strain>
    </source>
</reference>
<dbReference type="NCBIfam" id="TIGR01512">
    <property type="entry name" value="ATPase-IB2_Cd"/>
    <property type="match status" value="1"/>
</dbReference>
<dbReference type="NCBIfam" id="TIGR01494">
    <property type="entry name" value="ATPase_P-type"/>
    <property type="match status" value="1"/>
</dbReference>
<dbReference type="FunFam" id="2.70.150.10:FF:000002">
    <property type="entry name" value="Copper-transporting ATPase 1, putative"/>
    <property type="match status" value="1"/>
</dbReference>
<dbReference type="SUPFAM" id="SSF81665">
    <property type="entry name" value="Calcium ATPase, transmembrane domain M"/>
    <property type="match status" value="1"/>
</dbReference>
<dbReference type="EMBL" id="VBPB01000023">
    <property type="protein sequence ID" value="TMQ74004.1"/>
    <property type="molecule type" value="Genomic_DNA"/>
</dbReference>
<dbReference type="InterPro" id="IPR023298">
    <property type="entry name" value="ATPase_P-typ_TM_dom_sf"/>
</dbReference>
<gene>
    <name evidence="8" type="primary">cadA</name>
    <name evidence="8" type="ORF">E6K81_01845</name>
</gene>
<accession>A0A538UDM7</accession>
<evidence type="ECO:0000256" key="4">
    <source>
        <dbReference type="ARBA" id="ARBA00022989"/>
    </source>
</evidence>
<dbReference type="PROSITE" id="PS00154">
    <property type="entry name" value="ATPASE_E1_E2"/>
    <property type="match status" value="1"/>
</dbReference>
<dbReference type="GO" id="GO:0005524">
    <property type="term" value="F:ATP binding"/>
    <property type="evidence" value="ECO:0007669"/>
    <property type="project" value="UniProtKB-UniRule"/>
</dbReference>
<keyword evidence="6" id="KW-1003">Cell membrane</keyword>
<keyword evidence="6" id="KW-0547">Nucleotide-binding</keyword>
<dbReference type="Proteomes" id="UP000319771">
    <property type="component" value="Unassembled WGS sequence"/>
</dbReference>
<dbReference type="SUPFAM" id="SSF81660">
    <property type="entry name" value="Metal cation-transporting ATPase, ATP-binding domain N"/>
    <property type="match status" value="1"/>
</dbReference>
<dbReference type="SUPFAM" id="SSF81653">
    <property type="entry name" value="Calcium ATPase, transduction domain A"/>
    <property type="match status" value="1"/>
</dbReference>
<dbReference type="InterPro" id="IPR018303">
    <property type="entry name" value="ATPase_P-typ_P_site"/>
</dbReference>
<dbReference type="Pfam" id="PF00702">
    <property type="entry name" value="Hydrolase"/>
    <property type="match status" value="1"/>
</dbReference>
<dbReference type="PANTHER" id="PTHR48085">
    <property type="entry name" value="CADMIUM/ZINC-TRANSPORTING ATPASE HMA2-RELATED"/>
    <property type="match status" value="1"/>
</dbReference>
<dbReference type="Gene3D" id="2.70.150.10">
    <property type="entry name" value="Calcium-transporting ATPase, cytoplasmic transduction domain A"/>
    <property type="match status" value="1"/>
</dbReference>
<keyword evidence="3 6" id="KW-0812">Transmembrane</keyword>
<dbReference type="InterPro" id="IPR001757">
    <property type="entry name" value="P_typ_ATPase"/>
</dbReference>